<keyword evidence="2" id="KW-0378">Hydrolase</keyword>
<evidence type="ECO:0000313" key="5">
    <source>
        <dbReference type="EMBL" id="GLX78321.1"/>
    </source>
</evidence>
<proteinExistence type="predicted"/>
<evidence type="ECO:0000259" key="4">
    <source>
        <dbReference type="SMART" id="SM00479"/>
    </source>
</evidence>
<keyword evidence="3 5" id="KW-0269">Exonuclease</keyword>
<dbReference type="PANTHER" id="PTHR30231:SF4">
    <property type="entry name" value="PROTEIN NEN2"/>
    <property type="match status" value="1"/>
</dbReference>
<evidence type="ECO:0000256" key="3">
    <source>
        <dbReference type="ARBA" id="ARBA00022839"/>
    </source>
</evidence>
<reference evidence="5 6" key="1">
    <citation type="submission" date="2023-03" db="EMBL/GenBank/DDBJ databases">
        <title>Draft genome sequence of Thalassotalea insulae KCTC 62186T.</title>
        <authorList>
            <person name="Sawabe T."/>
        </authorList>
    </citation>
    <scope>NUCLEOTIDE SEQUENCE [LARGE SCALE GENOMIC DNA]</scope>
    <source>
        <strain evidence="5 6">KCTC 62186</strain>
    </source>
</reference>
<comment type="caution">
    <text evidence="5">The sequence shown here is derived from an EMBL/GenBank/DDBJ whole genome shotgun (WGS) entry which is preliminary data.</text>
</comment>
<name>A0ABQ6GVX5_9GAMM</name>
<dbReference type="EMBL" id="BSST01000001">
    <property type="protein sequence ID" value="GLX78321.1"/>
    <property type="molecule type" value="Genomic_DNA"/>
</dbReference>
<keyword evidence="6" id="KW-1185">Reference proteome</keyword>
<organism evidence="5 6">
    <name type="scientific">Thalassotalea insulae</name>
    <dbReference type="NCBI Taxonomy" id="2056778"/>
    <lineage>
        <taxon>Bacteria</taxon>
        <taxon>Pseudomonadati</taxon>
        <taxon>Pseudomonadota</taxon>
        <taxon>Gammaproteobacteria</taxon>
        <taxon>Alteromonadales</taxon>
        <taxon>Colwelliaceae</taxon>
        <taxon>Thalassotalea</taxon>
    </lineage>
</organism>
<dbReference type="SUPFAM" id="SSF53098">
    <property type="entry name" value="Ribonuclease H-like"/>
    <property type="match status" value="1"/>
</dbReference>
<dbReference type="SMART" id="SM00479">
    <property type="entry name" value="EXOIII"/>
    <property type="match status" value="1"/>
</dbReference>
<accession>A0ABQ6GVX5</accession>
<dbReference type="Gene3D" id="3.30.420.10">
    <property type="entry name" value="Ribonuclease H-like superfamily/Ribonuclease H"/>
    <property type="match status" value="1"/>
</dbReference>
<evidence type="ECO:0000313" key="6">
    <source>
        <dbReference type="Proteomes" id="UP001157186"/>
    </source>
</evidence>
<dbReference type="Pfam" id="PF00929">
    <property type="entry name" value="RNase_T"/>
    <property type="match status" value="1"/>
</dbReference>
<evidence type="ECO:0000256" key="2">
    <source>
        <dbReference type="ARBA" id="ARBA00022801"/>
    </source>
</evidence>
<protein>
    <submittedName>
        <fullName evidence="5">3'-5' exonuclease</fullName>
    </submittedName>
</protein>
<dbReference type="InterPro" id="IPR012337">
    <property type="entry name" value="RNaseH-like_sf"/>
</dbReference>
<dbReference type="PANTHER" id="PTHR30231">
    <property type="entry name" value="DNA POLYMERASE III SUBUNIT EPSILON"/>
    <property type="match status" value="1"/>
</dbReference>
<dbReference type="InterPro" id="IPR013520">
    <property type="entry name" value="Ribonucl_H"/>
</dbReference>
<gene>
    <name evidence="5" type="ORF">tinsulaeT_16610</name>
</gene>
<dbReference type="Proteomes" id="UP001157186">
    <property type="component" value="Unassembled WGS sequence"/>
</dbReference>
<dbReference type="GO" id="GO:0004527">
    <property type="term" value="F:exonuclease activity"/>
    <property type="evidence" value="ECO:0007669"/>
    <property type="project" value="UniProtKB-KW"/>
</dbReference>
<feature type="domain" description="Exonuclease" evidence="4">
    <location>
        <begin position="49"/>
        <end position="223"/>
    </location>
</feature>
<dbReference type="CDD" id="cd06127">
    <property type="entry name" value="DEDDh"/>
    <property type="match status" value="1"/>
</dbReference>
<evidence type="ECO:0000256" key="1">
    <source>
        <dbReference type="ARBA" id="ARBA00022722"/>
    </source>
</evidence>
<keyword evidence="1" id="KW-0540">Nuclease</keyword>
<dbReference type="RefSeq" id="WP_284244208.1">
    <property type="nucleotide sequence ID" value="NZ_BSST01000001.1"/>
</dbReference>
<dbReference type="InterPro" id="IPR036397">
    <property type="entry name" value="RNaseH_sf"/>
</dbReference>
<sequence>MLRYHPLFNWLLGYEVERKRDLLRAPAGPLKDFLAVAFPSPTSSLAQSNILAVDFETTGLDAVQDKLLSIGFVELHHRQIHLGSCHHQVINTEQKLSADNVAIHQITNQQQQQGVPLQVAVEKLLKALAGKVMLVHFARIEREFLQQACLELYGIAPSFPIIDTLAIAKRRLDKKDIAYDPSQLRLATLRTKYHLPPYGGHNALNDAIATAELFLAQTRYYSDSTQLKQLLL</sequence>